<dbReference type="EMBL" id="JAWDGP010006345">
    <property type="protein sequence ID" value="KAK3742681.1"/>
    <property type="molecule type" value="Genomic_DNA"/>
</dbReference>
<accession>A0AAE0YE38</accession>
<reference evidence="2" key="1">
    <citation type="journal article" date="2023" name="G3 (Bethesda)">
        <title>A reference genome for the long-term kleptoplast-retaining sea slug Elysia crispata morphotype clarki.</title>
        <authorList>
            <person name="Eastman K.E."/>
            <person name="Pendleton A.L."/>
            <person name="Shaikh M.A."/>
            <person name="Suttiyut T."/>
            <person name="Ogas R."/>
            <person name="Tomko P."/>
            <person name="Gavelis G."/>
            <person name="Widhalm J.R."/>
            <person name="Wisecaver J.H."/>
        </authorList>
    </citation>
    <scope>NUCLEOTIDE SEQUENCE</scope>
    <source>
        <strain evidence="2">ECLA1</strain>
    </source>
</reference>
<gene>
    <name evidence="2" type="ORF">RRG08_025627</name>
</gene>
<evidence type="ECO:0000256" key="1">
    <source>
        <dbReference type="SAM" id="MobiDB-lite"/>
    </source>
</evidence>
<name>A0AAE0YE38_9GAST</name>
<dbReference type="Proteomes" id="UP001283361">
    <property type="component" value="Unassembled WGS sequence"/>
</dbReference>
<evidence type="ECO:0000313" key="2">
    <source>
        <dbReference type="EMBL" id="KAK3742681.1"/>
    </source>
</evidence>
<protein>
    <submittedName>
        <fullName evidence="2">Uncharacterized protein</fullName>
    </submittedName>
</protein>
<dbReference type="AlphaFoldDB" id="A0AAE0YE38"/>
<comment type="caution">
    <text evidence="2">The sequence shown here is derived from an EMBL/GenBank/DDBJ whole genome shotgun (WGS) entry which is preliminary data.</text>
</comment>
<keyword evidence="3" id="KW-1185">Reference proteome</keyword>
<organism evidence="2 3">
    <name type="scientific">Elysia crispata</name>
    <name type="common">lettuce slug</name>
    <dbReference type="NCBI Taxonomy" id="231223"/>
    <lineage>
        <taxon>Eukaryota</taxon>
        <taxon>Metazoa</taxon>
        <taxon>Spiralia</taxon>
        <taxon>Lophotrochozoa</taxon>
        <taxon>Mollusca</taxon>
        <taxon>Gastropoda</taxon>
        <taxon>Heterobranchia</taxon>
        <taxon>Euthyneura</taxon>
        <taxon>Panpulmonata</taxon>
        <taxon>Sacoglossa</taxon>
        <taxon>Placobranchoidea</taxon>
        <taxon>Plakobranchidae</taxon>
        <taxon>Elysia</taxon>
    </lineage>
</organism>
<feature type="region of interest" description="Disordered" evidence="1">
    <location>
        <begin position="72"/>
        <end position="93"/>
    </location>
</feature>
<proteinExistence type="predicted"/>
<feature type="compositionally biased region" description="Basic and acidic residues" evidence="1">
    <location>
        <begin position="72"/>
        <end position="90"/>
    </location>
</feature>
<sequence>MECLTVAEMIDHRDGGAKSRKTRLVFRPTIPLVSSPKNPPCHQPDVPLSRAAPNMAGAIGLAKPMAVLGNRRIDRPSSGEQERQLGHDVPDQLPTILSPHPLRIMIIPDACMHHVHSRRLTERKEQHSSDILCPKLNDVDKFVAIEVDKVKSRALQLSQGSSSDILPDSNRSSGLSFGLLGYRIHPPESPNTGRVDLVIQIDLLLESKILIKAIAR</sequence>
<evidence type="ECO:0000313" key="3">
    <source>
        <dbReference type="Proteomes" id="UP001283361"/>
    </source>
</evidence>